<protein>
    <submittedName>
        <fullName evidence="1">Uncharacterized protein</fullName>
    </submittedName>
</protein>
<dbReference type="AlphaFoldDB" id="A0A3S5CBY8"/>
<gene>
    <name evidence="1" type="ORF">PXEA_LOCUS1931</name>
</gene>
<evidence type="ECO:0000313" key="2">
    <source>
        <dbReference type="Proteomes" id="UP000784294"/>
    </source>
</evidence>
<sequence>MICLTRGATNQRTHAQLTITFGLGGIGNLRDNRMKRFRTGEGKRFIFTPVVPNHARYFVSENEGEWDGDEKEHN</sequence>
<dbReference type="Proteomes" id="UP000784294">
    <property type="component" value="Unassembled WGS sequence"/>
</dbReference>
<keyword evidence="2" id="KW-1185">Reference proteome</keyword>
<reference evidence="1" key="1">
    <citation type="submission" date="2018-11" db="EMBL/GenBank/DDBJ databases">
        <authorList>
            <consortium name="Pathogen Informatics"/>
        </authorList>
    </citation>
    <scope>NUCLEOTIDE SEQUENCE</scope>
</reference>
<comment type="caution">
    <text evidence="1">The sequence shown here is derived from an EMBL/GenBank/DDBJ whole genome shotgun (WGS) entry which is preliminary data.</text>
</comment>
<name>A0A3S5CBY8_9PLAT</name>
<organism evidence="1 2">
    <name type="scientific">Protopolystoma xenopodis</name>
    <dbReference type="NCBI Taxonomy" id="117903"/>
    <lineage>
        <taxon>Eukaryota</taxon>
        <taxon>Metazoa</taxon>
        <taxon>Spiralia</taxon>
        <taxon>Lophotrochozoa</taxon>
        <taxon>Platyhelminthes</taxon>
        <taxon>Monogenea</taxon>
        <taxon>Polyopisthocotylea</taxon>
        <taxon>Polystomatidea</taxon>
        <taxon>Polystomatidae</taxon>
        <taxon>Protopolystoma</taxon>
    </lineage>
</organism>
<dbReference type="EMBL" id="CAAALY010004111">
    <property type="protein sequence ID" value="VEL08491.1"/>
    <property type="molecule type" value="Genomic_DNA"/>
</dbReference>
<accession>A0A3S5CBY8</accession>
<evidence type="ECO:0000313" key="1">
    <source>
        <dbReference type="EMBL" id="VEL08491.1"/>
    </source>
</evidence>
<proteinExistence type="predicted"/>